<gene>
    <name evidence="3" type="ORF">GEV47_05785</name>
</gene>
<evidence type="ECO:0000313" key="3">
    <source>
        <dbReference type="EMBL" id="MQR00192.1"/>
    </source>
</evidence>
<dbReference type="Pfam" id="PF09994">
    <property type="entry name" value="T6SS_Tle1-like_cat"/>
    <property type="match status" value="2"/>
</dbReference>
<keyword evidence="4" id="KW-1185">Reference proteome</keyword>
<dbReference type="PANTHER" id="PTHR33840:SF1">
    <property type="entry name" value="TLE1 PHOSPHOLIPASE DOMAIN-CONTAINING PROTEIN"/>
    <property type="match status" value="1"/>
</dbReference>
<dbReference type="EMBL" id="WINI01000001">
    <property type="protein sequence ID" value="MQR00192.1"/>
    <property type="molecule type" value="Genomic_DNA"/>
</dbReference>
<protein>
    <submittedName>
        <fullName evidence="3">DUF2235 domain-containing protein</fullName>
    </submittedName>
</protein>
<dbReference type="InterPro" id="IPR018712">
    <property type="entry name" value="Tle1-like_cat"/>
</dbReference>
<reference evidence="3 4" key="1">
    <citation type="submission" date="2019-10" db="EMBL/GenBank/DDBJ databases">
        <title>Glaciimonas soli sp. nov., a psychrophilic bacterium isolated from the forest soil of a high elevation mountain in Taiwan.</title>
        <authorList>
            <person name="Wang L.-T."/>
            <person name="Shieh W.Y."/>
        </authorList>
    </citation>
    <scope>NUCLEOTIDE SEQUENCE [LARGE SCALE GENOMIC DNA]</scope>
    <source>
        <strain evidence="3 4">GS1</strain>
    </source>
</reference>
<dbReference type="Proteomes" id="UP000451565">
    <property type="component" value="Unassembled WGS sequence"/>
</dbReference>
<feature type="domain" description="T6SS Phospholipase effector Tle1-like catalytic" evidence="2">
    <location>
        <begin position="244"/>
        <end position="362"/>
    </location>
</feature>
<dbReference type="RefSeq" id="WP_153233702.1">
    <property type="nucleotide sequence ID" value="NZ_WINI01000001.1"/>
</dbReference>
<sequence>MSAPIQSAPLHISDNAENEMALTADELIAWHRNYDEPAKNALPCQQFIKIGLFFDGTNNNMERDVPNSSQSNVVKLFNAHKDVDEKGWLNESGYYKFYVPGLGTRFPENKEWRESQDGKAMGKGGQARILYALLQVYNAVHRAFNNDEFMFSKDEITAKLQQYTKDVETNDPIADAHAQRPNRHTWFEKLTEELDKKLRAARIARPKPNIPKITLNVFGFSRGSVEARAFCYWFDDVLAKDGTFAGMPAEINFLGIFESVSSIGFANSASESTPIFWATGHFAWAREILKPLPGCVKQTVHYIAAHEQRRNFPLTRVTGKNVTEIMYPGVHSDVGGGYAPKDQGRSPEMASLLSQIPLLHMHHAATVAGVPLVAYSVMTEDLKNQYAINSSLKDAWDGYMAAGEFKGDYKAMIKEHMRLFYGFHNRYLNDFSAMNSYQDAGPQDKEDLLSYNALLKGDLEILKTRVYNASQGGAPYFTPLDAKEVANSNLWQQQLYNGKVAPSDEEKWALKQFEVTPVKFGEAYLPLLRNYVHDSLAGFYLGGFSSNEDKAQELLKMARTGKTPDTQYRQQVWDNYQDLIQKDPTLAASMQGKIKTLNDADDASGFHAENAAKIDSADQATPFNTDEQAKLAACFPKQTDANVSSELNPALKTQTEKRREGSGYLRQRAVFNG</sequence>
<dbReference type="AlphaFoldDB" id="A0A843YSG6"/>
<feature type="region of interest" description="Disordered" evidence="1">
    <location>
        <begin position="643"/>
        <end position="673"/>
    </location>
</feature>
<evidence type="ECO:0000313" key="4">
    <source>
        <dbReference type="Proteomes" id="UP000451565"/>
    </source>
</evidence>
<comment type="caution">
    <text evidence="3">The sequence shown here is derived from an EMBL/GenBank/DDBJ whole genome shotgun (WGS) entry which is preliminary data.</text>
</comment>
<proteinExistence type="predicted"/>
<evidence type="ECO:0000256" key="1">
    <source>
        <dbReference type="SAM" id="MobiDB-lite"/>
    </source>
</evidence>
<evidence type="ECO:0000259" key="2">
    <source>
        <dbReference type="Pfam" id="PF09994"/>
    </source>
</evidence>
<dbReference type="OrthoDB" id="4378831at2"/>
<dbReference type="PANTHER" id="PTHR33840">
    <property type="match status" value="1"/>
</dbReference>
<name>A0A843YSG6_9BURK</name>
<feature type="compositionally biased region" description="Polar residues" evidence="1">
    <location>
        <begin position="643"/>
        <end position="653"/>
    </location>
</feature>
<feature type="domain" description="T6SS Phospholipase effector Tle1-like catalytic" evidence="2">
    <location>
        <begin position="52"/>
        <end position="231"/>
    </location>
</feature>
<organism evidence="3 4">
    <name type="scientific">Glaciimonas soli</name>
    <dbReference type="NCBI Taxonomy" id="2590999"/>
    <lineage>
        <taxon>Bacteria</taxon>
        <taxon>Pseudomonadati</taxon>
        <taxon>Pseudomonadota</taxon>
        <taxon>Betaproteobacteria</taxon>
        <taxon>Burkholderiales</taxon>
        <taxon>Oxalobacteraceae</taxon>
        <taxon>Glaciimonas</taxon>
    </lineage>
</organism>
<accession>A0A843YSG6</accession>